<accession>A0AAE0NII5</accession>
<feature type="compositionally biased region" description="Polar residues" evidence="1">
    <location>
        <begin position="253"/>
        <end position="262"/>
    </location>
</feature>
<dbReference type="EMBL" id="JAULSN010000001">
    <property type="protein sequence ID" value="KAK3382136.1"/>
    <property type="molecule type" value="Genomic_DNA"/>
</dbReference>
<reference evidence="2" key="1">
    <citation type="journal article" date="2023" name="Mol. Phylogenet. Evol.">
        <title>Genome-scale phylogeny and comparative genomics of the fungal order Sordariales.</title>
        <authorList>
            <person name="Hensen N."/>
            <person name="Bonometti L."/>
            <person name="Westerberg I."/>
            <person name="Brannstrom I.O."/>
            <person name="Guillou S."/>
            <person name="Cros-Aarteil S."/>
            <person name="Calhoun S."/>
            <person name="Haridas S."/>
            <person name="Kuo A."/>
            <person name="Mondo S."/>
            <person name="Pangilinan J."/>
            <person name="Riley R."/>
            <person name="LaButti K."/>
            <person name="Andreopoulos B."/>
            <person name="Lipzen A."/>
            <person name="Chen C."/>
            <person name="Yan M."/>
            <person name="Daum C."/>
            <person name="Ng V."/>
            <person name="Clum A."/>
            <person name="Steindorff A."/>
            <person name="Ohm R.A."/>
            <person name="Martin F."/>
            <person name="Silar P."/>
            <person name="Natvig D.O."/>
            <person name="Lalanne C."/>
            <person name="Gautier V."/>
            <person name="Ament-Velasquez S.L."/>
            <person name="Kruys A."/>
            <person name="Hutchinson M.I."/>
            <person name="Powell A.J."/>
            <person name="Barry K."/>
            <person name="Miller A.N."/>
            <person name="Grigoriev I.V."/>
            <person name="Debuchy R."/>
            <person name="Gladieux P."/>
            <person name="Hiltunen Thoren M."/>
            <person name="Johannesson H."/>
        </authorList>
    </citation>
    <scope>NUCLEOTIDE SEQUENCE</scope>
    <source>
        <strain evidence="2">CBS 958.72</strain>
    </source>
</reference>
<comment type="caution">
    <text evidence="2">The sequence shown here is derived from an EMBL/GenBank/DDBJ whole genome shotgun (WGS) entry which is preliminary data.</text>
</comment>
<organism evidence="2 3">
    <name type="scientific">Lasiosphaeria ovina</name>
    <dbReference type="NCBI Taxonomy" id="92902"/>
    <lineage>
        <taxon>Eukaryota</taxon>
        <taxon>Fungi</taxon>
        <taxon>Dikarya</taxon>
        <taxon>Ascomycota</taxon>
        <taxon>Pezizomycotina</taxon>
        <taxon>Sordariomycetes</taxon>
        <taxon>Sordariomycetidae</taxon>
        <taxon>Sordariales</taxon>
        <taxon>Lasiosphaeriaceae</taxon>
        <taxon>Lasiosphaeria</taxon>
    </lineage>
</organism>
<evidence type="ECO:0000256" key="1">
    <source>
        <dbReference type="SAM" id="MobiDB-lite"/>
    </source>
</evidence>
<proteinExistence type="predicted"/>
<sequence length="437" mass="47453">MAVFDPIDFFSIADGRDIVIVHETARRRRGSSPSSVVSFSSVHVDEECVTRPPWFSSKNPLTPFAGPGLPSPSVSAQLVSEEFDAQLATAVDGPSTATLGALAAANRTSIPITLAPLDRFTRNAERHEEIAFSMAVGVRCALPYQDYLPCPGSGPGSVAVSTSTENIAPFINHNNLATEPAFLVCPENVLVLVPDHVVLAPAQSQTQTQTLDQHQTDSPSPPATTDRSPMSRYLAVGQHHEWLAVVLEQQHQPSHQLRQLGSQEPDLPQHMGAAPDQPKTPLSSISLNQTRTTRSDPVDPPEALPTSKRRQSHGQQGSEIAVDVDCDCDNACSYDPGVVRKSMCVSAPSSPAVQPADVKILLRVCSDMRRAENAPGETVPRSHRLPRQRPRQNQKTGESSPARKRARAEDYRGTKGEESSFHVPPWDTSEERPELSF</sequence>
<keyword evidence="3" id="KW-1185">Reference proteome</keyword>
<name>A0AAE0NII5_9PEZI</name>
<feature type="compositionally biased region" description="Low complexity" evidence="1">
    <location>
        <begin position="204"/>
        <end position="218"/>
    </location>
</feature>
<reference evidence="2" key="2">
    <citation type="submission" date="2023-06" db="EMBL/GenBank/DDBJ databases">
        <authorList>
            <consortium name="Lawrence Berkeley National Laboratory"/>
            <person name="Haridas S."/>
            <person name="Hensen N."/>
            <person name="Bonometti L."/>
            <person name="Westerberg I."/>
            <person name="Brannstrom I.O."/>
            <person name="Guillou S."/>
            <person name="Cros-Aarteil S."/>
            <person name="Calhoun S."/>
            <person name="Kuo A."/>
            <person name="Mondo S."/>
            <person name="Pangilinan J."/>
            <person name="Riley R."/>
            <person name="Labutti K."/>
            <person name="Andreopoulos B."/>
            <person name="Lipzen A."/>
            <person name="Chen C."/>
            <person name="Yanf M."/>
            <person name="Daum C."/>
            <person name="Ng V."/>
            <person name="Clum A."/>
            <person name="Steindorff A."/>
            <person name="Ohm R."/>
            <person name="Martin F."/>
            <person name="Silar P."/>
            <person name="Natvig D."/>
            <person name="Lalanne C."/>
            <person name="Gautier V."/>
            <person name="Ament-Velasquez S.L."/>
            <person name="Kruys A."/>
            <person name="Hutchinson M.I."/>
            <person name="Powell A.J."/>
            <person name="Barry K."/>
            <person name="Miller A.N."/>
            <person name="Grigoriev I.V."/>
            <person name="Debuchy R."/>
            <person name="Gladieux P."/>
            <person name="Thoren M.H."/>
            <person name="Johannesson H."/>
        </authorList>
    </citation>
    <scope>NUCLEOTIDE SEQUENCE</scope>
    <source>
        <strain evidence="2">CBS 958.72</strain>
    </source>
</reference>
<feature type="compositionally biased region" description="Basic and acidic residues" evidence="1">
    <location>
        <begin position="407"/>
        <end position="420"/>
    </location>
</feature>
<feature type="region of interest" description="Disordered" evidence="1">
    <location>
        <begin position="253"/>
        <end position="318"/>
    </location>
</feature>
<feature type="compositionally biased region" description="Basic residues" evidence="1">
    <location>
        <begin position="381"/>
        <end position="392"/>
    </location>
</feature>
<evidence type="ECO:0000313" key="3">
    <source>
        <dbReference type="Proteomes" id="UP001287356"/>
    </source>
</evidence>
<gene>
    <name evidence="2" type="ORF">B0T24DRAFT_1583</name>
</gene>
<feature type="region of interest" description="Disordered" evidence="1">
    <location>
        <begin position="204"/>
        <end position="229"/>
    </location>
</feature>
<dbReference type="Proteomes" id="UP001287356">
    <property type="component" value="Unassembled WGS sequence"/>
</dbReference>
<feature type="compositionally biased region" description="Polar residues" evidence="1">
    <location>
        <begin position="280"/>
        <end position="292"/>
    </location>
</feature>
<feature type="region of interest" description="Disordered" evidence="1">
    <location>
        <begin position="371"/>
        <end position="437"/>
    </location>
</feature>
<evidence type="ECO:0000313" key="2">
    <source>
        <dbReference type="EMBL" id="KAK3382136.1"/>
    </source>
</evidence>
<dbReference type="AlphaFoldDB" id="A0AAE0NII5"/>
<protein>
    <submittedName>
        <fullName evidence="2">Uncharacterized protein</fullName>
    </submittedName>
</protein>